<dbReference type="SUPFAM" id="SSF46785">
    <property type="entry name" value="Winged helix' DNA-binding domain"/>
    <property type="match status" value="1"/>
</dbReference>
<evidence type="ECO:0000313" key="2">
    <source>
        <dbReference type="EMBL" id="GHO42398.1"/>
    </source>
</evidence>
<dbReference type="PANTHER" id="PTHR33221">
    <property type="entry name" value="WINGED HELIX-TURN-HELIX TRANSCRIPTIONAL REGULATOR, RRF2 FAMILY"/>
    <property type="match status" value="1"/>
</dbReference>
<dbReference type="GO" id="GO:0005829">
    <property type="term" value="C:cytosol"/>
    <property type="evidence" value="ECO:0007669"/>
    <property type="project" value="TreeGrafter"/>
</dbReference>
<keyword evidence="1" id="KW-0732">Signal</keyword>
<dbReference type="InterPro" id="IPR030489">
    <property type="entry name" value="TR_Rrf2-type_CS"/>
</dbReference>
<accession>A0A8J3HWZ1</accession>
<dbReference type="AlphaFoldDB" id="A0A8J3HWZ1"/>
<dbReference type="GO" id="GO:0003700">
    <property type="term" value="F:DNA-binding transcription factor activity"/>
    <property type="evidence" value="ECO:0007669"/>
    <property type="project" value="TreeGrafter"/>
</dbReference>
<evidence type="ECO:0000313" key="3">
    <source>
        <dbReference type="Proteomes" id="UP000612362"/>
    </source>
</evidence>
<dbReference type="Gene3D" id="1.10.10.10">
    <property type="entry name" value="Winged helix-like DNA-binding domain superfamily/Winged helix DNA-binding domain"/>
    <property type="match status" value="1"/>
</dbReference>
<dbReference type="Pfam" id="PF02082">
    <property type="entry name" value="Rrf2"/>
    <property type="match status" value="1"/>
</dbReference>
<dbReference type="NCBIfam" id="TIGR00738">
    <property type="entry name" value="rrf2_super"/>
    <property type="match status" value="1"/>
</dbReference>
<feature type="signal peptide" evidence="1">
    <location>
        <begin position="1"/>
        <end position="24"/>
    </location>
</feature>
<dbReference type="PANTHER" id="PTHR33221:SF9">
    <property type="entry name" value="RRF2 FAMILY PROTEIN"/>
    <property type="match status" value="1"/>
</dbReference>
<dbReference type="RefSeq" id="WP_220191943.1">
    <property type="nucleotide sequence ID" value="NZ_BNJF01000001.1"/>
</dbReference>
<protein>
    <submittedName>
        <fullName evidence="2">Rrf2 family transcriptional regulator</fullName>
    </submittedName>
</protein>
<comment type="caution">
    <text evidence="2">The sequence shown here is derived from an EMBL/GenBank/DDBJ whole genome shotgun (WGS) entry which is preliminary data.</text>
</comment>
<organism evidence="2 3">
    <name type="scientific">Ktedonospora formicarum</name>
    <dbReference type="NCBI Taxonomy" id="2778364"/>
    <lineage>
        <taxon>Bacteria</taxon>
        <taxon>Bacillati</taxon>
        <taxon>Chloroflexota</taxon>
        <taxon>Ktedonobacteria</taxon>
        <taxon>Ktedonobacterales</taxon>
        <taxon>Ktedonobacteraceae</taxon>
        <taxon>Ktedonospora</taxon>
    </lineage>
</organism>
<reference evidence="2" key="1">
    <citation type="submission" date="2020-10" db="EMBL/GenBank/DDBJ databases">
        <title>Taxonomic study of unclassified bacteria belonging to the class Ktedonobacteria.</title>
        <authorList>
            <person name="Yabe S."/>
            <person name="Wang C.M."/>
            <person name="Zheng Y."/>
            <person name="Sakai Y."/>
            <person name="Cavaletti L."/>
            <person name="Monciardini P."/>
            <person name="Donadio S."/>
        </authorList>
    </citation>
    <scope>NUCLEOTIDE SEQUENCE</scope>
    <source>
        <strain evidence="2">SOSP1-1</strain>
    </source>
</reference>
<dbReference type="PROSITE" id="PS51197">
    <property type="entry name" value="HTH_RRF2_2"/>
    <property type="match status" value="1"/>
</dbReference>
<proteinExistence type="predicted"/>
<dbReference type="InterPro" id="IPR000944">
    <property type="entry name" value="Tscrpt_reg_Rrf2"/>
</dbReference>
<dbReference type="InterPro" id="IPR036388">
    <property type="entry name" value="WH-like_DNA-bd_sf"/>
</dbReference>
<dbReference type="Proteomes" id="UP000612362">
    <property type="component" value="Unassembled WGS sequence"/>
</dbReference>
<dbReference type="PROSITE" id="PS01332">
    <property type="entry name" value="HTH_RRF2_1"/>
    <property type="match status" value="1"/>
</dbReference>
<feature type="chain" id="PRO_5035298627" evidence="1">
    <location>
        <begin position="25"/>
        <end position="143"/>
    </location>
</feature>
<dbReference type="InterPro" id="IPR036390">
    <property type="entry name" value="WH_DNA-bd_sf"/>
</dbReference>
<keyword evidence="3" id="KW-1185">Reference proteome</keyword>
<sequence length="143" mass="15660">MKYSKATNYALHAMLFFVAAPAGKTIGMQPLAEMLSVSPTYLSKILTKLVKAGIVASTPGVSGGYRLLGRREELSFLSVIHAIEGTASLFHCDLEHVNDGCLIQGTMAEAEHNMESYLQEKKLIDLVDKLDQHRFAKLATTFS</sequence>
<evidence type="ECO:0000256" key="1">
    <source>
        <dbReference type="SAM" id="SignalP"/>
    </source>
</evidence>
<gene>
    <name evidence="2" type="ORF">KSX_05610</name>
</gene>
<name>A0A8J3HWZ1_9CHLR</name>
<dbReference type="EMBL" id="BNJF01000001">
    <property type="protein sequence ID" value="GHO42398.1"/>
    <property type="molecule type" value="Genomic_DNA"/>
</dbReference>